<evidence type="ECO:0000313" key="2">
    <source>
        <dbReference type="Proteomes" id="UP000335636"/>
    </source>
</evidence>
<proteinExistence type="predicted"/>
<dbReference type="AlphaFoldDB" id="A0A5E4D7Q9"/>
<reference evidence="1" key="1">
    <citation type="submission" date="2019-04" db="EMBL/GenBank/DDBJ databases">
        <authorList>
            <person name="Alioto T."/>
            <person name="Alioto T."/>
        </authorList>
    </citation>
    <scope>NUCLEOTIDE SEQUENCE [LARGE SCALE GENOMIC DNA]</scope>
</reference>
<protein>
    <submittedName>
        <fullName evidence="1">Uncharacterized protein</fullName>
    </submittedName>
</protein>
<accession>A0A5E4D7Q9</accession>
<dbReference type="Proteomes" id="UP000335636">
    <property type="component" value="Unassembled WGS sequence"/>
</dbReference>
<dbReference type="EMBL" id="CABDUW010003772">
    <property type="protein sequence ID" value="VTJ89740.1"/>
    <property type="molecule type" value="Genomic_DNA"/>
</dbReference>
<comment type="caution">
    <text evidence="1">The sequence shown here is derived from an EMBL/GenBank/DDBJ whole genome shotgun (WGS) entry which is preliminary data.</text>
</comment>
<organism evidence="1 2">
    <name type="scientific">Marmota monax</name>
    <name type="common">Woodchuck</name>
    <dbReference type="NCBI Taxonomy" id="9995"/>
    <lineage>
        <taxon>Eukaryota</taxon>
        <taxon>Metazoa</taxon>
        <taxon>Chordata</taxon>
        <taxon>Craniata</taxon>
        <taxon>Vertebrata</taxon>
        <taxon>Euteleostomi</taxon>
        <taxon>Mammalia</taxon>
        <taxon>Eutheria</taxon>
        <taxon>Euarchontoglires</taxon>
        <taxon>Glires</taxon>
        <taxon>Rodentia</taxon>
        <taxon>Sciuromorpha</taxon>
        <taxon>Sciuridae</taxon>
        <taxon>Xerinae</taxon>
        <taxon>Marmotini</taxon>
        <taxon>Marmota</taxon>
    </lineage>
</organism>
<gene>
    <name evidence="1" type="ORF">MONAX_5E047976</name>
</gene>
<name>A0A5E4D7Q9_MARMO</name>
<evidence type="ECO:0000313" key="1">
    <source>
        <dbReference type="EMBL" id="VTJ89740.1"/>
    </source>
</evidence>
<sequence>MITYQLKLVEVLFELLLMTLCFLASTLSTANSVLSHFAGCCLPCWKKPPNAEDSHRPWFRGGLWPRNSAVPNENSNEDCYRVIMEVVSIDEGEDPKNYIVKEDSRGSIIGWTWNKDYDSSCDEEEPAGHIITVMAMVHREDIETDAEEEEEE</sequence>
<keyword evidence="2" id="KW-1185">Reference proteome</keyword>